<sequence length="184" mass="20237">MIKTQRKTNYLIIAISLVVLFGVIVATSLQTNAAKINKKVITHFDLTESFDSIESLEQSASLIANVKVNSSKSFTYGNVVFTLSNVSVNKAYKGEADKTINILETGGIGEDGLYYTVEGNDVLLKNQQAIVYLEKYDGPIAENAYVIKGVYEGKFKIQNGKLLPPKETKGDIQHVNSINDLNLE</sequence>
<protein>
    <submittedName>
        <fullName evidence="1">Uncharacterized protein</fullName>
    </submittedName>
</protein>
<dbReference type="EMBL" id="JAGGKP010000001">
    <property type="protein sequence ID" value="MBP1936019.1"/>
    <property type="molecule type" value="Genomic_DNA"/>
</dbReference>
<proteinExistence type="predicted"/>
<evidence type="ECO:0000313" key="1">
    <source>
        <dbReference type="EMBL" id="MBP1936019.1"/>
    </source>
</evidence>
<gene>
    <name evidence="1" type="ORF">J2Z20_000880</name>
</gene>
<accession>A0ABS4H0H9</accession>
<reference evidence="1 2" key="1">
    <citation type="submission" date="2021-03" db="EMBL/GenBank/DDBJ databases">
        <title>Genomic Encyclopedia of Type Strains, Phase IV (KMG-IV): sequencing the most valuable type-strain genomes for metagenomic binning, comparative biology and taxonomic classification.</title>
        <authorList>
            <person name="Goeker M."/>
        </authorList>
    </citation>
    <scope>NUCLEOTIDE SEQUENCE [LARGE SCALE GENOMIC DNA]</scope>
    <source>
        <strain evidence="1 2">DSM 23491</strain>
    </source>
</reference>
<keyword evidence="2" id="KW-1185">Reference proteome</keyword>
<name>A0ABS4H0H9_9BACL</name>
<comment type="caution">
    <text evidence="1">The sequence shown here is derived from an EMBL/GenBank/DDBJ whole genome shotgun (WGS) entry which is preliminary data.</text>
</comment>
<evidence type="ECO:0000313" key="2">
    <source>
        <dbReference type="Proteomes" id="UP001519273"/>
    </source>
</evidence>
<dbReference type="RefSeq" id="WP_209845766.1">
    <property type="nucleotide sequence ID" value="NZ_CBCRVE010000001.1"/>
</dbReference>
<dbReference type="Proteomes" id="UP001519273">
    <property type="component" value="Unassembled WGS sequence"/>
</dbReference>
<organism evidence="1 2">
    <name type="scientific">Paenibacillus sediminis</name>
    <dbReference type="NCBI Taxonomy" id="664909"/>
    <lineage>
        <taxon>Bacteria</taxon>
        <taxon>Bacillati</taxon>
        <taxon>Bacillota</taxon>
        <taxon>Bacilli</taxon>
        <taxon>Bacillales</taxon>
        <taxon>Paenibacillaceae</taxon>
        <taxon>Paenibacillus</taxon>
    </lineage>
</organism>